<dbReference type="PANTHER" id="PTHR38479:SF2">
    <property type="entry name" value="WINGED HELIX DNA-BINDING DOMAIN-CONTAINING PROTEIN"/>
    <property type="match status" value="1"/>
</dbReference>
<evidence type="ECO:0000313" key="1">
    <source>
        <dbReference type="EMBL" id="QXT62441.1"/>
    </source>
</evidence>
<sequence>MPDAQLGRSRLVAQGLVTRPFARPSDAVAALGAMQGQDLPGVLASAALRTASGDVREVLEDLDVGALVRGYPMRGTVFLLPSVDAVWMTELCAERSIREAVARRNRQGLDDSSLEMAREIARAEMAGGPISRALLFELWEAAGIRTTGGFGYHLVFMLIAETTLVYGPWNGTDQDLALVDQWIPDSPRLAHRFDGDTVAATAELALRYFTSHGPATVRDFAWWTKLPLNAIRSAMPLIVEELETDGAAEASFWRPGLLDEVAKVGRAAAGPLLLPGFDEFVLGYQDRLFAMADHEHVRLVPGNNGVFRRSVVAGGLVRGTWARAGTASRRRLEVEEFAPLSATRMRQLEVLFGSYPWVAP</sequence>
<protein>
    <submittedName>
        <fullName evidence="1">Winged helix DNA-binding domain-containing protein</fullName>
    </submittedName>
</protein>
<dbReference type="EMBL" id="CP079216">
    <property type="protein sequence ID" value="QXT62441.1"/>
    <property type="molecule type" value="Genomic_DNA"/>
</dbReference>
<evidence type="ECO:0000313" key="2">
    <source>
        <dbReference type="Proteomes" id="UP000824504"/>
    </source>
</evidence>
<dbReference type="GO" id="GO:0003677">
    <property type="term" value="F:DNA binding"/>
    <property type="evidence" value="ECO:0007669"/>
    <property type="project" value="UniProtKB-KW"/>
</dbReference>
<gene>
    <name evidence="1" type="ORF">KDB89_11900</name>
</gene>
<accession>A0ABX8SGK7</accession>
<dbReference type="RefSeq" id="WP_219081310.1">
    <property type="nucleotide sequence ID" value="NZ_CP079216.1"/>
</dbReference>
<keyword evidence="2" id="KW-1185">Reference proteome</keyword>
<dbReference type="PANTHER" id="PTHR38479">
    <property type="entry name" value="LMO0824 PROTEIN"/>
    <property type="match status" value="1"/>
</dbReference>
<keyword evidence="1" id="KW-0238">DNA-binding</keyword>
<organism evidence="1 2">
    <name type="scientific">Tessaracoccus palaemonis</name>
    <dbReference type="NCBI Taxonomy" id="2829499"/>
    <lineage>
        <taxon>Bacteria</taxon>
        <taxon>Bacillati</taxon>
        <taxon>Actinomycetota</taxon>
        <taxon>Actinomycetes</taxon>
        <taxon>Propionibacteriales</taxon>
        <taxon>Propionibacteriaceae</taxon>
        <taxon>Tessaracoccus</taxon>
    </lineage>
</organism>
<reference evidence="1 2" key="1">
    <citation type="submission" date="2021-07" db="EMBL/GenBank/DDBJ databases">
        <title>complete genome sequencing of Tessaracoccus sp.J1M15.</title>
        <authorList>
            <person name="Bae J.-W."/>
            <person name="Kim D.-y."/>
        </authorList>
    </citation>
    <scope>NUCLEOTIDE SEQUENCE [LARGE SCALE GENOMIC DNA]</scope>
    <source>
        <strain evidence="1 2">J1M15</strain>
    </source>
</reference>
<proteinExistence type="predicted"/>
<name>A0ABX8SGK7_9ACTN</name>
<dbReference type="Proteomes" id="UP000824504">
    <property type="component" value="Chromosome"/>
</dbReference>
<dbReference type="InterPro" id="IPR009351">
    <property type="entry name" value="AlkZ-like"/>
</dbReference>
<dbReference type="Pfam" id="PF06224">
    <property type="entry name" value="AlkZ-like"/>
    <property type="match status" value="1"/>
</dbReference>